<keyword evidence="3" id="KW-0233">DNA recombination</keyword>
<evidence type="ECO:0000256" key="2">
    <source>
        <dbReference type="ARBA" id="ARBA00023125"/>
    </source>
</evidence>
<organism evidence="5">
    <name type="scientific">mine drainage metagenome</name>
    <dbReference type="NCBI Taxonomy" id="410659"/>
    <lineage>
        <taxon>unclassified sequences</taxon>
        <taxon>metagenomes</taxon>
        <taxon>ecological metagenomes</taxon>
    </lineage>
</organism>
<dbReference type="GO" id="GO:0003677">
    <property type="term" value="F:DNA binding"/>
    <property type="evidence" value="ECO:0007669"/>
    <property type="project" value="UniProtKB-KW"/>
</dbReference>
<evidence type="ECO:0000313" key="5">
    <source>
        <dbReference type="EMBL" id="OIQ89475.1"/>
    </source>
</evidence>
<dbReference type="GO" id="GO:0006313">
    <property type="term" value="P:DNA transposition"/>
    <property type="evidence" value="ECO:0007669"/>
    <property type="project" value="InterPro"/>
</dbReference>
<gene>
    <name evidence="5" type="ORF">GALL_286550</name>
</gene>
<protein>
    <submittedName>
        <fullName evidence="5">Transposase, mutator family</fullName>
    </submittedName>
</protein>
<dbReference type="InterPro" id="IPR001207">
    <property type="entry name" value="Transposase_mutator"/>
</dbReference>
<dbReference type="AlphaFoldDB" id="A0A1J5RIS3"/>
<name>A0A1J5RIS3_9ZZZZ</name>
<comment type="caution">
    <text evidence="5">The sequence shown here is derived from an EMBL/GenBank/DDBJ whole genome shotgun (WGS) entry which is preliminary data.</text>
</comment>
<dbReference type="Pfam" id="PF00872">
    <property type="entry name" value="Transposase_mut"/>
    <property type="match status" value="1"/>
</dbReference>
<feature type="region of interest" description="Disordered" evidence="4">
    <location>
        <begin position="1"/>
        <end position="23"/>
    </location>
</feature>
<keyword evidence="2" id="KW-0238">DNA-binding</keyword>
<evidence type="ECO:0000256" key="3">
    <source>
        <dbReference type="ARBA" id="ARBA00023172"/>
    </source>
</evidence>
<dbReference type="GO" id="GO:0004803">
    <property type="term" value="F:transposase activity"/>
    <property type="evidence" value="ECO:0007669"/>
    <property type="project" value="InterPro"/>
</dbReference>
<proteinExistence type="predicted"/>
<feature type="region of interest" description="Disordered" evidence="4">
    <location>
        <begin position="397"/>
        <end position="425"/>
    </location>
</feature>
<sequence>MPRLPGGPATNLPPCPRPGHAGRKVVKDGRYGFPERQRFRCLGPLNEATGKTEFHRFVPPEPRVMTLSGVCDTCENEVHIHDGPLAGRTYAFPLREVAAAFVAIGTGASYTQAADRARVSSRRRRLASERGAALVAEWLDLLGPTVVEHAAETSWPETLVLDNTWFMVKNRRTDTQTLAFNVLGAYGYPATGKPRVWKLHATHHAREQDWISFLTSLDTTVPPRLVVCDGSDAIVNAVRAVWPAQPGPSFPVPFVQRCELHLHRNGLEAMAGDHIGGHLHWMRTRLGTAFVRLEGWDELVEKASGFASTQAWLSQITDFAPTQVGVRHLLPAHHSTAALDLALGRVRDFLDSRSFVLRNARRTNLLLGLVRNHLNRVDVERDYYRLLRAQLDAAGGRLPAQRGGGDTGAGPRTARANRVPASLRA</sequence>
<evidence type="ECO:0000256" key="4">
    <source>
        <dbReference type="SAM" id="MobiDB-lite"/>
    </source>
</evidence>
<evidence type="ECO:0000256" key="1">
    <source>
        <dbReference type="ARBA" id="ARBA00022578"/>
    </source>
</evidence>
<accession>A0A1J5RIS3</accession>
<reference evidence="5" key="1">
    <citation type="submission" date="2016-10" db="EMBL/GenBank/DDBJ databases">
        <title>Sequence of Gallionella enrichment culture.</title>
        <authorList>
            <person name="Poehlein A."/>
            <person name="Muehling M."/>
            <person name="Daniel R."/>
        </authorList>
    </citation>
    <scope>NUCLEOTIDE SEQUENCE</scope>
</reference>
<keyword evidence="1" id="KW-0815">Transposition</keyword>
<dbReference type="EMBL" id="MLJW01000329">
    <property type="protein sequence ID" value="OIQ89475.1"/>
    <property type="molecule type" value="Genomic_DNA"/>
</dbReference>